<evidence type="ECO:0000256" key="9">
    <source>
        <dbReference type="SAM" id="MobiDB-lite"/>
    </source>
</evidence>
<evidence type="ECO:0000256" key="2">
    <source>
        <dbReference type="ARBA" id="ARBA00006801"/>
    </source>
</evidence>
<feature type="compositionally biased region" description="Basic and acidic residues" evidence="9">
    <location>
        <begin position="79"/>
        <end position="88"/>
    </location>
</feature>
<dbReference type="GO" id="GO:0000118">
    <property type="term" value="C:histone deacetylase complex"/>
    <property type="evidence" value="ECO:0007669"/>
    <property type="project" value="TreeGrafter"/>
</dbReference>
<comment type="subcellular location">
    <subcellularLocation>
        <location evidence="1">Nucleus</location>
    </subcellularLocation>
</comment>
<dbReference type="InterPro" id="IPR014977">
    <property type="entry name" value="WRC_dom"/>
</dbReference>
<keyword evidence="7" id="KW-0863">Zinc-finger</keyword>
<proteinExistence type="inferred from homology"/>
<keyword evidence="5" id="KW-0804">Transcription</keyword>
<dbReference type="PANTHER" id="PTHR12549:SF17">
    <property type="entry name" value="E3 UBIQUITIN-PROTEIN LIGASE JMJ24"/>
    <property type="match status" value="1"/>
</dbReference>
<dbReference type="GO" id="GO:0000785">
    <property type="term" value="C:chromatin"/>
    <property type="evidence" value="ECO:0007669"/>
    <property type="project" value="TreeGrafter"/>
</dbReference>
<keyword evidence="4" id="KW-0805">Transcription regulation</keyword>
<protein>
    <submittedName>
        <fullName evidence="13">Lysine-specific demethylase JMJ25</fullName>
    </submittedName>
</protein>
<dbReference type="PANTHER" id="PTHR12549">
    <property type="entry name" value="JMJC DOMAIN-CONTAINING HISTONE DEMETHYLATION PROTEIN"/>
    <property type="match status" value="1"/>
</dbReference>
<dbReference type="GO" id="GO:0006357">
    <property type="term" value="P:regulation of transcription by RNA polymerase II"/>
    <property type="evidence" value="ECO:0007669"/>
    <property type="project" value="TreeGrafter"/>
</dbReference>
<dbReference type="InterPro" id="IPR003347">
    <property type="entry name" value="JmjC_dom"/>
</dbReference>
<evidence type="ECO:0000259" key="11">
    <source>
        <dbReference type="PROSITE" id="PS51184"/>
    </source>
</evidence>
<dbReference type="PROSITE" id="PS50089">
    <property type="entry name" value="ZF_RING_2"/>
    <property type="match status" value="1"/>
</dbReference>
<dbReference type="GO" id="GO:0003712">
    <property type="term" value="F:transcription coregulator activity"/>
    <property type="evidence" value="ECO:0007669"/>
    <property type="project" value="TreeGrafter"/>
</dbReference>
<dbReference type="InterPro" id="IPR018866">
    <property type="entry name" value="Znf-4CXXC_R1"/>
</dbReference>
<accession>A0AAX6DFI1</accession>
<dbReference type="Gene3D" id="2.60.120.650">
    <property type="entry name" value="Cupin"/>
    <property type="match status" value="1"/>
</dbReference>
<evidence type="ECO:0000256" key="1">
    <source>
        <dbReference type="ARBA" id="ARBA00004123"/>
    </source>
</evidence>
<comment type="similarity">
    <text evidence="2">Belongs to the JARID1 histone demethylase family.</text>
</comment>
<dbReference type="InterPro" id="IPR001841">
    <property type="entry name" value="Znf_RING"/>
</dbReference>
<dbReference type="Pfam" id="PF08879">
    <property type="entry name" value="WRC"/>
    <property type="match status" value="1"/>
</dbReference>
<dbReference type="SUPFAM" id="SSF51197">
    <property type="entry name" value="Clavaminate synthase-like"/>
    <property type="match status" value="1"/>
</dbReference>
<sequence>MMENPRLLLGTMEDSSIPEDLRCKRSDGKQWRCSALSMPDKTVCEKHYIQAKKRAANSALRASIKKAKRDCSDNGDIYPESKHDDPDMSRVLSPMNVGGVEYKKYKEKAGKSQRLYSLEMTGFKGSAVRECSSRYKEGHRDMMQVEDGRVQLEYNSSHLGKEVKNFTGDANGEYAGKSTDSGEGEGEGEGEGFTCHQCRRNGRANGVWCINCDRKGYCDSCISVWYADIPIEDLRKVCPACRGVCNCRVCLHGDNLIKTKIQDLTGIEKLRYLHTLLSFVLPALKQIYSEQCFEIEVEKRTNGMKADIPRADVHADEQMCCNLCRLPIYDYHRHCTHCYYDLCLTCCRDLRRASLVIDKGDHAGEKTYSDKRTLKSADVNAIDFSRLYPKWKANSDGSIPCGPEEAGGCGSAKLVLERILKINWVAKMVKNSEEMVSGCKVFDLEIDKCASCTANTSSQSNGSRESSLSQFSHRDDSSGNFLYHPVSEDLKHEGVRHFYKHWVKGEPVIVQHVFDHSLASSWDPMSIWRGIQETADDGTPETSNIVKAIDCLTQSEIDVELAQFIKGYSEGLKHEDGWPKMLSLKDWPQSNALEEFLLCQRPEFLSNLPMVEFIHPKWGLLNLAAKLPHGTMQTQAGPKIYISYGTKTELGRGDPVTNLHVNMGDQVYLLMHSAKVNIQGWQKSSIEKNKKSSIELDEKLSLRDENLPNLGLKSEDREVSSDIAVKEHYRMNKCTSGFDVMEDPVCSGTDMISTGKKGSVNSDKDSADFQQNVHAAAIWDVFRRQDVPKLNEFLSVHWQEFTTTNRLVDPISHPIYEKALYLKDKVKRKLKEEHRIEPWTIEQHVGEAVFIPAGCPFQVRNLQSTVQLGLEFLSPESLRESAKMAQEIRCLPGDHDAKLRIWEVEKMSLYAGSWAIREIHKITLDPKLSSDIKFEDRNLTAMVSETLERLTNKRSHVSCS</sequence>
<feature type="domain" description="RING-type" evidence="10">
    <location>
        <begin position="195"/>
        <end position="242"/>
    </location>
</feature>
<evidence type="ECO:0000259" key="12">
    <source>
        <dbReference type="PROSITE" id="PS51667"/>
    </source>
</evidence>
<organism evidence="13 14">
    <name type="scientific">Iris pallida</name>
    <name type="common">Sweet iris</name>
    <dbReference type="NCBI Taxonomy" id="29817"/>
    <lineage>
        <taxon>Eukaryota</taxon>
        <taxon>Viridiplantae</taxon>
        <taxon>Streptophyta</taxon>
        <taxon>Embryophyta</taxon>
        <taxon>Tracheophyta</taxon>
        <taxon>Spermatophyta</taxon>
        <taxon>Magnoliopsida</taxon>
        <taxon>Liliopsida</taxon>
        <taxon>Asparagales</taxon>
        <taxon>Iridaceae</taxon>
        <taxon>Iridoideae</taxon>
        <taxon>Irideae</taxon>
        <taxon>Iris</taxon>
    </lineage>
</organism>
<comment type="caution">
    <text evidence="13">The sequence shown here is derived from an EMBL/GenBank/DDBJ whole genome shotgun (WGS) entry which is preliminary data.</text>
</comment>
<keyword evidence="7" id="KW-0862">Zinc</keyword>
<evidence type="ECO:0000313" key="14">
    <source>
        <dbReference type="Proteomes" id="UP001140949"/>
    </source>
</evidence>
<reference evidence="13" key="2">
    <citation type="submission" date="2023-04" db="EMBL/GenBank/DDBJ databases">
        <authorList>
            <person name="Bruccoleri R.E."/>
            <person name="Oakeley E.J."/>
            <person name="Faust A.-M."/>
            <person name="Dessus-Babus S."/>
            <person name="Altorfer M."/>
            <person name="Burckhardt D."/>
            <person name="Oertli M."/>
            <person name="Naumann U."/>
            <person name="Petersen F."/>
            <person name="Wong J."/>
        </authorList>
    </citation>
    <scope>NUCLEOTIDE SEQUENCE</scope>
    <source>
        <strain evidence="13">GSM-AAB239-AS_SAM_17_03QT</strain>
        <tissue evidence="13">Leaf</tissue>
    </source>
</reference>
<feature type="region of interest" description="Disordered" evidence="9">
    <location>
        <begin position="453"/>
        <end position="472"/>
    </location>
</feature>
<reference evidence="13" key="1">
    <citation type="journal article" date="2023" name="GigaByte">
        <title>Genome assembly of the bearded iris, Iris pallida Lam.</title>
        <authorList>
            <person name="Bruccoleri R.E."/>
            <person name="Oakeley E.J."/>
            <person name="Faust A.M.E."/>
            <person name="Altorfer M."/>
            <person name="Dessus-Babus S."/>
            <person name="Burckhardt D."/>
            <person name="Oertli M."/>
            <person name="Naumann U."/>
            <person name="Petersen F."/>
            <person name="Wong J."/>
        </authorList>
    </citation>
    <scope>NUCLEOTIDE SEQUENCE</scope>
    <source>
        <strain evidence="13">GSM-AAB239-AS_SAM_17_03QT</strain>
    </source>
</reference>
<gene>
    <name evidence="13" type="ORF">M6B38_248975</name>
</gene>
<feature type="domain" description="WRC" evidence="12">
    <location>
        <begin position="17"/>
        <end position="61"/>
    </location>
</feature>
<dbReference type="InterPro" id="IPR045109">
    <property type="entry name" value="LSDs-like"/>
</dbReference>
<keyword evidence="3" id="KW-0479">Metal-binding</keyword>
<evidence type="ECO:0000256" key="7">
    <source>
        <dbReference type="PROSITE-ProRule" id="PRU00175"/>
    </source>
</evidence>
<evidence type="ECO:0000256" key="5">
    <source>
        <dbReference type="ARBA" id="ARBA00023163"/>
    </source>
</evidence>
<evidence type="ECO:0000256" key="3">
    <source>
        <dbReference type="ARBA" id="ARBA00022723"/>
    </source>
</evidence>
<evidence type="ECO:0000256" key="8">
    <source>
        <dbReference type="PROSITE-ProRule" id="PRU01002"/>
    </source>
</evidence>
<dbReference type="Proteomes" id="UP001140949">
    <property type="component" value="Unassembled WGS sequence"/>
</dbReference>
<evidence type="ECO:0000313" key="13">
    <source>
        <dbReference type="EMBL" id="KAJ6790530.1"/>
    </source>
</evidence>
<dbReference type="GO" id="GO:0008270">
    <property type="term" value="F:zinc ion binding"/>
    <property type="evidence" value="ECO:0007669"/>
    <property type="project" value="UniProtKB-KW"/>
</dbReference>
<name>A0AAX6DFI1_IRIPA</name>
<evidence type="ECO:0000256" key="4">
    <source>
        <dbReference type="ARBA" id="ARBA00023015"/>
    </source>
</evidence>
<dbReference type="GO" id="GO:0032454">
    <property type="term" value="F:histone H3K9 demethylase activity"/>
    <property type="evidence" value="ECO:0007669"/>
    <property type="project" value="InterPro"/>
</dbReference>
<feature type="compositionally biased region" description="Polar residues" evidence="9">
    <location>
        <begin position="453"/>
        <end position="471"/>
    </location>
</feature>
<comment type="caution">
    <text evidence="8">Lacks conserved residue(s) required for the propagation of feature annotation.</text>
</comment>
<keyword evidence="14" id="KW-1185">Reference proteome</keyword>
<keyword evidence="6" id="KW-0539">Nucleus</keyword>
<dbReference type="PROSITE" id="PS51667">
    <property type="entry name" value="WRC"/>
    <property type="match status" value="1"/>
</dbReference>
<dbReference type="Pfam" id="PF10497">
    <property type="entry name" value="zf-4CXXC_R1"/>
    <property type="match status" value="1"/>
</dbReference>
<dbReference type="SMART" id="SM00558">
    <property type="entry name" value="JmjC"/>
    <property type="match status" value="1"/>
</dbReference>
<dbReference type="Pfam" id="PF02373">
    <property type="entry name" value="JmjC"/>
    <property type="match status" value="1"/>
</dbReference>
<dbReference type="AlphaFoldDB" id="A0AAX6DFI1"/>
<evidence type="ECO:0000259" key="10">
    <source>
        <dbReference type="PROSITE" id="PS50089"/>
    </source>
</evidence>
<dbReference type="EMBL" id="JANAVB010045219">
    <property type="protein sequence ID" value="KAJ6790530.1"/>
    <property type="molecule type" value="Genomic_DNA"/>
</dbReference>
<dbReference type="PROSITE" id="PS51184">
    <property type="entry name" value="JMJC"/>
    <property type="match status" value="1"/>
</dbReference>
<dbReference type="GO" id="GO:0031490">
    <property type="term" value="F:chromatin DNA binding"/>
    <property type="evidence" value="ECO:0007669"/>
    <property type="project" value="TreeGrafter"/>
</dbReference>
<feature type="region of interest" description="Disordered" evidence="9">
    <location>
        <begin position="71"/>
        <end position="91"/>
    </location>
</feature>
<feature type="domain" description="JmjC" evidence="11">
    <location>
        <begin position="616"/>
        <end position="889"/>
    </location>
</feature>
<evidence type="ECO:0000256" key="6">
    <source>
        <dbReference type="ARBA" id="ARBA00023242"/>
    </source>
</evidence>